<evidence type="ECO:0000313" key="2">
    <source>
        <dbReference type="EMBL" id="CUE71121.1"/>
    </source>
</evidence>
<gene>
    <name evidence="2" type="ORF">BSAL_52865</name>
</gene>
<feature type="region of interest" description="Disordered" evidence="1">
    <location>
        <begin position="178"/>
        <end position="218"/>
    </location>
</feature>
<feature type="compositionally biased region" description="Polar residues" evidence="1">
    <location>
        <begin position="97"/>
        <end position="117"/>
    </location>
</feature>
<evidence type="ECO:0000313" key="3">
    <source>
        <dbReference type="Proteomes" id="UP000051952"/>
    </source>
</evidence>
<feature type="region of interest" description="Disordered" evidence="1">
    <location>
        <begin position="249"/>
        <end position="286"/>
    </location>
</feature>
<feature type="compositionally biased region" description="Low complexity" evidence="1">
    <location>
        <begin position="208"/>
        <end position="217"/>
    </location>
</feature>
<name>A0A0S4IL91_BODSA</name>
<dbReference type="Proteomes" id="UP000051952">
    <property type="component" value="Unassembled WGS sequence"/>
</dbReference>
<reference evidence="3" key="1">
    <citation type="submission" date="2015-09" db="EMBL/GenBank/DDBJ databases">
        <authorList>
            <consortium name="Pathogen Informatics"/>
        </authorList>
    </citation>
    <scope>NUCLEOTIDE SEQUENCE [LARGE SCALE GENOMIC DNA]</scope>
    <source>
        <strain evidence="3">Lake Konstanz</strain>
    </source>
</reference>
<organism evidence="2 3">
    <name type="scientific">Bodo saltans</name>
    <name type="common">Flagellated protozoan</name>
    <dbReference type="NCBI Taxonomy" id="75058"/>
    <lineage>
        <taxon>Eukaryota</taxon>
        <taxon>Discoba</taxon>
        <taxon>Euglenozoa</taxon>
        <taxon>Kinetoplastea</taxon>
        <taxon>Metakinetoplastina</taxon>
        <taxon>Eubodonida</taxon>
        <taxon>Bodonidae</taxon>
        <taxon>Bodo</taxon>
    </lineage>
</organism>
<dbReference type="AlphaFoldDB" id="A0A0S4IL91"/>
<keyword evidence="3" id="KW-1185">Reference proteome</keyword>
<dbReference type="EMBL" id="CYKH01000101">
    <property type="protein sequence ID" value="CUE71121.1"/>
    <property type="molecule type" value="Genomic_DNA"/>
</dbReference>
<accession>A0A0S4IL91</accession>
<evidence type="ECO:0000256" key="1">
    <source>
        <dbReference type="SAM" id="MobiDB-lite"/>
    </source>
</evidence>
<feature type="region of interest" description="Disordered" evidence="1">
    <location>
        <begin position="60"/>
        <end position="127"/>
    </location>
</feature>
<dbReference type="VEuPathDB" id="TriTrypDB:BSAL_52865"/>
<feature type="compositionally biased region" description="Basic and acidic residues" evidence="1">
    <location>
        <begin position="178"/>
        <end position="188"/>
    </location>
</feature>
<feature type="compositionally biased region" description="Acidic residues" evidence="1">
    <location>
        <begin position="189"/>
        <end position="202"/>
    </location>
</feature>
<sequence>MTSPSFTQDNFNFNGSPTTTTAVPPIAVLPMPLSMFRELHTQELLDYLLHYSLVMTSTTPGDVPPHDASSASEHESCCSSAEDEEDVRGHSDDDGSDATNMHQEITQGKSNDGNNEDTAAAAAGREAAAVVSVAPPAMSRHSTPQQPTLPVTCCAINSDTGFKCREFVVTVTHTYEEGEANKRKKDDVDDKEEDGQTVDNESEVIMGSPTPSSSPPSLVTIRRRFDRCPAHMLPKRGVEICSATLYSQKKGLQQQPTRTPPPQTRVISDNGGIPQQQQHEEQQQQHQRRCKRIVAFGLDVCAYHHKVASVDTSLRCVAVIVGSRSSGDSSEQTGNDSLRCQLPVVAGQKQHLLCPYHFGDAFHHSDGVVKKRVKRDSGRAYKRKR</sequence>
<proteinExistence type="predicted"/>
<protein>
    <submittedName>
        <fullName evidence="2">Uncharacterized protein</fullName>
    </submittedName>
</protein>